<dbReference type="OrthoDB" id="8433080at2"/>
<dbReference type="Proteomes" id="UP000248021">
    <property type="component" value="Unassembled WGS sequence"/>
</dbReference>
<feature type="domain" description="Cell wall hydrolase SleB" evidence="2">
    <location>
        <begin position="58"/>
        <end position="157"/>
    </location>
</feature>
<keyword evidence="1" id="KW-0732">Signal</keyword>
<evidence type="ECO:0000259" key="2">
    <source>
        <dbReference type="Pfam" id="PF07486"/>
    </source>
</evidence>
<evidence type="ECO:0000313" key="3">
    <source>
        <dbReference type="EMBL" id="PXW60275.1"/>
    </source>
</evidence>
<dbReference type="EMBL" id="QJJK01000004">
    <property type="protein sequence ID" value="PXW60275.1"/>
    <property type="molecule type" value="Genomic_DNA"/>
</dbReference>
<keyword evidence="3" id="KW-0378">Hydrolase</keyword>
<keyword evidence="4" id="KW-1185">Reference proteome</keyword>
<protein>
    <submittedName>
        <fullName evidence="3">Spore germination cell wall hydrolase CwlJ-like protein</fullName>
    </submittedName>
</protein>
<dbReference type="InterPro" id="IPR011105">
    <property type="entry name" value="Cell_wall_hydrolase_SleB"/>
</dbReference>
<evidence type="ECO:0000313" key="4">
    <source>
        <dbReference type="Proteomes" id="UP000248021"/>
    </source>
</evidence>
<dbReference type="AlphaFoldDB" id="A0A2V3U8Y8"/>
<dbReference type="InterPro" id="IPR042047">
    <property type="entry name" value="SleB_dom1"/>
</dbReference>
<dbReference type="Pfam" id="PF07486">
    <property type="entry name" value="Hydrolase_2"/>
    <property type="match status" value="1"/>
</dbReference>
<accession>A0A2V3U8Y8</accession>
<dbReference type="PROSITE" id="PS51257">
    <property type="entry name" value="PROKAR_LIPOPROTEIN"/>
    <property type="match status" value="1"/>
</dbReference>
<sequence length="312" mass="33172">MNERSFAKISMGLALLLVTLTLGACSASRGTVSDARTFSGTSRECLARAMYFESNRSSEDGMLAVGTVVMNRVESRQFQNSVCGVVGAPRQFAQGVLSKPMKEGASRERALKVADALLAGKRHKGVDKKVMYFHTAGLKFPYKNMHYTVVAGGNAFYEKRGRKPTIPLAPIETASPVIMVADARPVSRATPNIVLASADQPEVVSEQRSVVASYAPAQEPATPAPVVARVEPEARPAAAAVQEAVAPARLPVLRTAMQAKPVYQPKPVVVASMMPLPPIRAAVAAPPARAPRNMTELIEATSHVNAGLGPIY</sequence>
<dbReference type="GO" id="GO:0016787">
    <property type="term" value="F:hydrolase activity"/>
    <property type="evidence" value="ECO:0007669"/>
    <property type="project" value="UniProtKB-KW"/>
</dbReference>
<feature type="chain" id="PRO_5015982791" evidence="1">
    <location>
        <begin position="25"/>
        <end position="312"/>
    </location>
</feature>
<feature type="signal peptide" evidence="1">
    <location>
        <begin position="1"/>
        <end position="24"/>
    </location>
</feature>
<reference evidence="3 4" key="1">
    <citation type="submission" date="2018-05" db="EMBL/GenBank/DDBJ databases">
        <title>Genomic Encyclopedia of Type Strains, Phase IV (KMG-IV): sequencing the most valuable type-strain genomes for metagenomic binning, comparative biology and taxonomic classification.</title>
        <authorList>
            <person name="Goeker M."/>
        </authorList>
    </citation>
    <scope>NUCLEOTIDE SEQUENCE [LARGE SCALE GENOMIC DNA]</scope>
    <source>
        <strain evidence="3 4">DSM 6462</strain>
    </source>
</reference>
<organism evidence="3 4">
    <name type="scientific">Chelatococcus asaccharovorans</name>
    <dbReference type="NCBI Taxonomy" id="28210"/>
    <lineage>
        <taxon>Bacteria</taxon>
        <taxon>Pseudomonadati</taxon>
        <taxon>Pseudomonadota</taxon>
        <taxon>Alphaproteobacteria</taxon>
        <taxon>Hyphomicrobiales</taxon>
        <taxon>Chelatococcaceae</taxon>
        <taxon>Chelatococcus</taxon>
    </lineage>
</organism>
<dbReference type="Gene3D" id="1.10.10.2520">
    <property type="entry name" value="Cell wall hydrolase SleB, domain 1"/>
    <property type="match status" value="1"/>
</dbReference>
<proteinExistence type="predicted"/>
<comment type="caution">
    <text evidence="3">The sequence shown here is derived from an EMBL/GenBank/DDBJ whole genome shotgun (WGS) entry which is preliminary data.</text>
</comment>
<name>A0A2V3U8Y8_9HYPH</name>
<evidence type="ECO:0000256" key="1">
    <source>
        <dbReference type="SAM" id="SignalP"/>
    </source>
</evidence>
<dbReference type="RefSeq" id="WP_110374601.1">
    <property type="nucleotide sequence ID" value="NZ_JAHBRY010000001.1"/>
</dbReference>
<gene>
    <name evidence="3" type="ORF">C7450_104328</name>
</gene>